<keyword evidence="2" id="KW-0472">Membrane</keyword>
<evidence type="ECO:0000313" key="5">
    <source>
        <dbReference type="Proteomes" id="UP000289738"/>
    </source>
</evidence>
<dbReference type="Pfam" id="PF10536">
    <property type="entry name" value="PMD"/>
    <property type="match status" value="2"/>
</dbReference>
<feature type="compositionally biased region" description="Acidic residues" evidence="1">
    <location>
        <begin position="559"/>
        <end position="570"/>
    </location>
</feature>
<reference evidence="4 5" key="1">
    <citation type="submission" date="2019-01" db="EMBL/GenBank/DDBJ databases">
        <title>Sequencing of cultivated peanut Arachis hypogaea provides insights into genome evolution and oil improvement.</title>
        <authorList>
            <person name="Chen X."/>
        </authorList>
    </citation>
    <scope>NUCLEOTIDE SEQUENCE [LARGE SCALE GENOMIC DNA]</scope>
    <source>
        <strain evidence="5">cv. Fuhuasheng</strain>
        <tissue evidence="4">Leaves</tissue>
    </source>
</reference>
<feature type="compositionally biased region" description="Low complexity" evidence="1">
    <location>
        <begin position="531"/>
        <end position="544"/>
    </location>
</feature>
<keyword evidence="2" id="KW-0812">Transmembrane</keyword>
<gene>
    <name evidence="4" type="ORF">Ahy_A08g038916</name>
</gene>
<protein>
    <recommendedName>
        <fullName evidence="3">Aminotransferase-like plant mobile domain-containing protein</fullName>
    </recommendedName>
</protein>
<dbReference type="GO" id="GO:0010073">
    <property type="term" value="P:meristem maintenance"/>
    <property type="evidence" value="ECO:0007669"/>
    <property type="project" value="InterPro"/>
</dbReference>
<name>A0A445BUQ0_ARAHY</name>
<feature type="region of interest" description="Disordered" evidence="1">
    <location>
        <begin position="531"/>
        <end position="580"/>
    </location>
</feature>
<evidence type="ECO:0000256" key="2">
    <source>
        <dbReference type="SAM" id="Phobius"/>
    </source>
</evidence>
<evidence type="ECO:0000313" key="4">
    <source>
        <dbReference type="EMBL" id="RYR42430.1"/>
    </source>
</evidence>
<feature type="domain" description="Aminotransferase-like plant mobile" evidence="3">
    <location>
        <begin position="147"/>
        <end position="285"/>
    </location>
</feature>
<feature type="compositionally biased region" description="Basic and acidic residues" evidence="1">
    <location>
        <begin position="380"/>
        <end position="391"/>
    </location>
</feature>
<feature type="domain" description="Aminotransferase-like plant mobile" evidence="3">
    <location>
        <begin position="1"/>
        <end position="124"/>
    </location>
</feature>
<proteinExistence type="predicted"/>
<dbReference type="AlphaFoldDB" id="A0A445BUQ0"/>
<dbReference type="InterPro" id="IPR019557">
    <property type="entry name" value="AminoTfrase-like_pln_mobile"/>
</dbReference>
<organism evidence="4 5">
    <name type="scientific">Arachis hypogaea</name>
    <name type="common">Peanut</name>
    <dbReference type="NCBI Taxonomy" id="3818"/>
    <lineage>
        <taxon>Eukaryota</taxon>
        <taxon>Viridiplantae</taxon>
        <taxon>Streptophyta</taxon>
        <taxon>Embryophyta</taxon>
        <taxon>Tracheophyta</taxon>
        <taxon>Spermatophyta</taxon>
        <taxon>Magnoliopsida</taxon>
        <taxon>eudicotyledons</taxon>
        <taxon>Gunneridae</taxon>
        <taxon>Pentapetalae</taxon>
        <taxon>rosids</taxon>
        <taxon>fabids</taxon>
        <taxon>Fabales</taxon>
        <taxon>Fabaceae</taxon>
        <taxon>Papilionoideae</taxon>
        <taxon>50 kb inversion clade</taxon>
        <taxon>dalbergioids sensu lato</taxon>
        <taxon>Dalbergieae</taxon>
        <taxon>Pterocarpus clade</taxon>
        <taxon>Arachis</taxon>
    </lineage>
</organism>
<feature type="transmembrane region" description="Helical" evidence="2">
    <location>
        <begin position="109"/>
        <end position="126"/>
    </location>
</feature>
<dbReference type="EMBL" id="SDMP01000008">
    <property type="protein sequence ID" value="RYR42430.1"/>
    <property type="molecule type" value="Genomic_DNA"/>
</dbReference>
<keyword evidence="5" id="KW-1185">Reference proteome</keyword>
<dbReference type="InterPro" id="IPR044824">
    <property type="entry name" value="MAIN-like"/>
</dbReference>
<comment type="caution">
    <text evidence="4">The sequence shown here is derived from an EMBL/GenBank/DDBJ whole genome shotgun (WGS) entry which is preliminary data.</text>
</comment>
<sequence>MPFGECTITLQDVAYQLGLPVDGHYVSGCLTDFHVYIQGGRSAWQWFQELFGVLPPPSQIQKFAVNCSWFQETFGECPDGADEATLFADKSGNRIHIRWLPYMARLEEMGGYSWGLAAFAWLYLYFGPMGMIRLAGPWHPGYNPGVSEKGPRVQMTRLRIDMLQPRDFIWMPYSTPDVVQVVHPEVLEPRHTALWRSVTSLIYFAVVEWHQVDRVLPQFGGVQACPRPTLNIDFLMSNDGRAGDCWFPHHLQHLHLCWETRADHVLRFDVVADPGPSHDFLEWWHQHGKRFLSPEMYLGDPRDIPIPMEATQKGVGRVPDMDRVDDVLDRHQIDWRARVGTRRSDREWRWLDQAMQEGDQAGRGRGRRRGHGGRRRRPADHHVGGDPRDDAVPGGATQGVVIPDAGGAGGELYGSGMGDPSAPVDAGLGEGPFGDYFVGVPDHDQTLQESTAWVSPGTMFSDFLIGDILDADYGGEHFLDKITVIMQEDEAGRRGGQTTGSQAHLDVDLNEPPSVPPADYFALGGTPPSAATVGSHSVAGSSSSRPLHVHPTRLAQQPPDDEEDEIEDEEPLIRRGHRTRVPRRCFTGSHLFR</sequence>
<keyword evidence="2" id="KW-1133">Transmembrane helix</keyword>
<feature type="region of interest" description="Disordered" evidence="1">
    <location>
        <begin position="355"/>
        <end position="428"/>
    </location>
</feature>
<evidence type="ECO:0000259" key="3">
    <source>
        <dbReference type="Pfam" id="PF10536"/>
    </source>
</evidence>
<feature type="compositionally biased region" description="Basic residues" evidence="1">
    <location>
        <begin position="364"/>
        <end position="379"/>
    </location>
</feature>
<dbReference type="Proteomes" id="UP000289738">
    <property type="component" value="Chromosome A08"/>
</dbReference>
<evidence type="ECO:0000256" key="1">
    <source>
        <dbReference type="SAM" id="MobiDB-lite"/>
    </source>
</evidence>
<accession>A0A445BUQ0</accession>
<dbReference type="PANTHER" id="PTHR46033">
    <property type="entry name" value="PROTEIN MAIN-LIKE 2"/>
    <property type="match status" value="1"/>
</dbReference>
<dbReference type="PANTHER" id="PTHR46033:SF8">
    <property type="entry name" value="PROTEIN MAINTENANCE OF MERISTEMS-LIKE"/>
    <property type="match status" value="1"/>
</dbReference>
<feature type="compositionally biased region" description="Gly residues" evidence="1">
    <location>
        <begin position="406"/>
        <end position="417"/>
    </location>
</feature>